<evidence type="ECO:0000313" key="1">
    <source>
        <dbReference type="EMBL" id="RKT82712.1"/>
    </source>
</evidence>
<gene>
    <name evidence="1" type="ORF">ATL45_0967</name>
    <name evidence="2" type="ORF">SAMN05421805_104183</name>
</gene>
<sequence>MGQVNQPSNLLDRLKRAEAELRRLWKSVGLASATISRGGLTLLQDAFLRMVDDNGTEILYMGPDTSGKQVLTIRREGGARLLFTQGNQAFGRDFWALTDAADRILVSDDAATGVGLARPWLPVQLYQKFVPRTITTHTDGLGEVYSYSTIDASKITGESTMWEGRASISHPWITVDGLWGPATGTPTVTYRLKVGGATVAEWSSALGFRHITADVSAQVGNDWTGVAITATASGSGVIACQPFGCYLHQTL</sequence>
<reference evidence="2 3" key="1">
    <citation type="submission" date="2016-10" db="EMBL/GenBank/DDBJ databases">
        <authorList>
            <person name="de Groot N.N."/>
        </authorList>
    </citation>
    <scope>NUCLEOTIDE SEQUENCE [LARGE SCALE GENOMIC DNA]</scope>
    <source>
        <strain evidence="2 3">CPCC 201259</strain>
    </source>
</reference>
<dbReference type="AlphaFoldDB" id="A0A1I4YK41"/>
<evidence type="ECO:0000313" key="3">
    <source>
        <dbReference type="Proteomes" id="UP000199398"/>
    </source>
</evidence>
<name>A0A1I4YK41_9PSEU</name>
<protein>
    <submittedName>
        <fullName evidence="2">Uncharacterized protein</fullName>
    </submittedName>
</protein>
<reference evidence="1 4" key="2">
    <citation type="submission" date="2018-10" db="EMBL/GenBank/DDBJ databases">
        <title>Sequencing the genomes of 1000 actinobacteria strains.</title>
        <authorList>
            <person name="Klenk H.-P."/>
        </authorList>
    </citation>
    <scope>NUCLEOTIDE SEQUENCE [LARGE SCALE GENOMIC DNA]</scope>
    <source>
        <strain evidence="1 4">DSM 45119</strain>
    </source>
</reference>
<keyword evidence="4" id="KW-1185">Reference proteome</keyword>
<proteinExistence type="predicted"/>
<dbReference type="OrthoDB" id="3672045at2"/>
<dbReference type="RefSeq" id="WP_093151998.1">
    <property type="nucleotide sequence ID" value="NZ_FOUP01000004.1"/>
</dbReference>
<dbReference type="Proteomes" id="UP000270697">
    <property type="component" value="Unassembled WGS sequence"/>
</dbReference>
<dbReference type="STRING" id="455193.SAMN05421805_104183"/>
<evidence type="ECO:0000313" key="2">
    <source>
        <dbReference type="EMBL" id="SFN38438.1"/>
    </source>
</evidence>
<accession>A0A1I4YK41</accession>
<evidence type="ECO:0000313" key="4">
    <source>
        <dbReference type="Proteomes" id="UP000270697"/>
    </source>
</evidence>
<dbReference type="EMBL" id="RBXX01000002">
    <property type="protein sequence ID" value="RKT82712.1"/>
    <property type="molecule type" value="Genomic_DNA"/>
</dbReference>
<dbReference type="Proteomes" id="UP000199398">
    <property type="component" value="Unassembled WGS sequence"/>
</dbReference>
<organism evidence="2 3">
    <name type="scientific">Saccharopolyspora antimicrobica</name>
    <dbReference type="NCBI Taxonomy" id="455193"/>
    <lineage>
        <taxon>Bacteria</taxon>
        <taxon>Bacillati</taxon>
        <taxon>Actinomycetota</taxon>
        <taxon>Actinomycetes</taxon>
        <taxon>Pseudonocardiales</taxon>
        <taxon>Pseudonocardiaceae</taxon>
        <taxon>Saccharopolyspora</taxon>
    </lineage>
</organism>
<dbReference type="EMBL" id="FOUP01000004">
    <property type="protein sequence ID" value="SFN38438.1"/>
    <property type="molecule type" value="Genomic_DNA"/>
</dbReference>